<dbReference type="AlphaFoldDB" id="A0A919UKJ3"/>
<evidence type="ECO:0000259" key="1">
    <source>
        <dbReference type="Pfam" id="PF07883"/>
    </source>
</evidence>
<comment type="caution">
    <text evidence="2">The sequence shown here is derived from an EMBL/GenBank/DDBJ whole genome shotgun (WGS) entry which is preliminary data.</text>
</comment>
<dbReference type="InterPro" id="IPR013096">
    <property type="entry name" value="Cupin_2"/>
</dbReference>
<dbReference type="EMBL" id="BONR01000003">
    <property type="protein sequence ID" value="GIG55030.1"/>
    <property type="molecule type" value="Genomic_DNA"/>
</dbReference>
<gene>
    <name evidence="2" type="ORF">Dac01nite_17820</name>
</gene>
<keyword evidence="3" id="KW-1185">Reference proteome</keyword>
<dbReference type="Proteomes" id="UP000652354">
    <property type="component" value="Unassembled WGS sequence"/>
</dbReference>
<dbReference type="InterPro" id="IPR014710">
    <property type="entry name" value="RmlC-like_jellyroll"/>
</dbReference>
<protein>
    <recommendedName>
        <fullName evidence="1">Cupin type-2 domain-containing protein</fullName>
    </recommendedName>
</protein>
<organism evidence="2 3">
    <name type="scientific">Demequina activiva</name>
    <dbReference type="NCBI Taxonomy" id="1582364"/>
    <lineage>
        <taxon>Bacteria</taxon>
        <taxon>Bacillati</taxon>
        <taxon>Actinomycetota</taxon>
        <taxon>Actinomycetes</taxon>
        <taxon>Micrococcales</taxon>
        <taxon>Demequinaceae</taxon>
        <taxon>Demequina</taxon>
    </lineage>
</organism>
<reference evidence="2" key="1">
    <citation type="submission" date="2021-01" db="EMBL/GenBank/DDBJ databases">
        <title>Whole genome shotgun sequence of Demequina activiva NBRC 110675.</title>
        <authorList>
            <person name="Komaki H."/>
            <person name="Tamura T."/>
        </authorList>
    </citation>
    <scope>NUCLEOTIDE SEQUENCE</scope>
    <source>
        <strain evidence="2">NBRC 110675</strain>
    </source>
</reference>
<accession>A0A919UKJ3</accession>
<feature type="domain" description="Cupin type-2" evidence="1">
    <location>
        <begin position="56"/>
        <end position="123"/>
    </location>
</feature>
<proteinExistence type="predicted"/>
<sequence length="148" mass="16442">MPDSSAMSDYQRIEIGPTQDWREHFGGFVPDRSRDGRRVLDHELPMQFVGVTANSLVPGEEAGYWHAHSSDEELYIFLTGTGQMGLDDDVVDVGPGTAIRVGQGVMRTWRALPDSPGPLTWFCIRGDGDALPHLPDDAHRITDIPMPW</sequence>
<dbReference type="Gene3D" id="2.60.120.10">
    <property type="entry name" value="Jelly Rolls"/>
    <property type="match status" value="1"/>
</dbReference>
<name>A0A919UKJ3_9MICO</name>
<dbReference type="Pfam" id="PF07883">
    <property type="entry name" value="Cupin_2"/>
    <property type="match status" value="1"/>
</dbReference>
<dbReference type="InterPro" id="IPR011051">
    <property type="entry name" value="RmlC_Cupin_sf"/>
</dbReference>
<evidence type="ECO:0000313" key="3">
    <source>
        <dbReference type="Proteomes" id="UP000652354"/>
    </source>
</evidence>
<dbReference type="SUPFAM" id="SSF51182">
    <property type="entry name" value="RmlC-like cupins"/>
    <property type="match status" value="1"/>
</dbReference>
<evidence type="ECO:0000313" key="2">
    <source>
        <dbReference type="EMBL" id="GIG55030.1"/>
    </source>
</evidence>